<evidence type="ECO:0000313" key="1">
    <source>
        <dbReference type="EMBL" id="KAF9483914.1"/>
    </source>
</evidence>
<dbReference type="Pfam" id="PF10294">
    <property type="entry name" value="Methyltransf_16"/>
    <property type="match status" value="1"/>
</dbReference>
<gene>
    <name evidence="1" type="ORF">BDN70DRAFT_798899</name>
</gene>
<dbReference type="EMBL" id="MU155149">
    <property type="protein sequence ID" value="KAF9483914.1"/>
    <property type="molecule type" value="Genomic_DNA"/>
</dbReference>
<name>A0A9P5ZCD9_9AGAR</name>
<sequence>MTSSQPAHRTKHIPLLPCLFNNARFSLVQRADGVSNGTALWLGGQCLALFLAQAHLKFARSALHPRPRAIELGSGIGLTALALCSLGWDVLATDIPHVISSVLAKNISHNLSALPLDSGIVQIRELDWSVPPEKWMWDHDHVIASHSEPPFDIIISADTVYSLDLIEPMLRTLHALSTLSLSASRYPPILLCIERRDPALVDRLLTDAKELWSFSVERIPHKKLAKAVEKGSQWDKSDWEGVELWKFKLNPK</sequence>
<dbReference type="GO" id="GO:0005737">
    <property type="term" value="C:cytoplasm"/>
    <property type="evidence" value="ECO:0007669"/>
    <property type="project" value="TreeGrafter"/>
</dbReference>
<dbReference type="SUPFAM" id="SSF53335">
    <property type="entry name" value="S-adenosyl-L-methionine-dependent methyltransferases"/>
    <property type="match status" value="1"/>
</dbReference>
<dbReference type="GO" id="GO:0005634">
    <property type="term" value="C:nucleus"/>
    <property type="evidence" value="ECO:0007669"/>
    <property type="project" value="TreeGrafter"/>
</dbReference>
<organism evidence="1 2">
    <name type="scientific">Pholiota conissans</name>
    <dbReference type="NCBI Taxonomy" id="109636"/>
    <lineage>
        <taxon>Eukaryota</taxon>
        <taxon>Fungi</taxon>
        <taxon>Dikarya</taxon>
        <taxon>Basidiomycota</taxon>
        <taxon>Agaricomycotina</taxon>
        <taxon>Agaricomycetes</taxon>
        <taxon>Agaricomycetidae</taxon>
        <taxon>Agaricales</taxon>
        <taxon>Agaricineae</taxon>
        <taxon>Strophariaceae</taxon>
        <taxon>Pholiota</taxon>
    </lineage>
</organism>
<dbReference type="PANTHER" id="PTHR14614:SF162">
    <property type="entry name" value="EXPRESSED PROTEIN"/>
    <property type="match status" value="1"/>
</dbReference>
<evidence type="ECO:0000313" key="2">
    <source>
        <dbReference type="Proteomes" id="UP000807469"/>
    </source>
</evidence>
<dbReference type="GO" id="GO:0008757">
    <property type="term" value="F:S-adenosylmethionine-dependent methyltransferase activity"/>
    <property type="evidence" value="ECO:0007669"/>
    <property type="project" value="UniProtKB-ARBA"/>
</dbReference>
<protein>
    <recommendedName>
        <fullName evidence="3">Methyltransferase-domain-containing protein</fullName>
    </recommendedName>
</protein>
<dbReference type="Gene3D" id="3.40.50.150">
    <property type="entry name" value="Vaccinia Virus protein VP39"/>
    <property type="match status" value="1"/>
</dbReference>
<accession>A0A9P5ZCD9</accession>
<keyword evidence="2" id="KW-1185">Reference proteome</keyword>
<dbReference type="OrthoDB" id="194386at2759"/>
<proteinExistence type="predicted"/>
<dbReference type="PANTHER" id="PTHR14614">
    <property type="entry name" value="HEPATOCELLULAR CARCINOMA-ASSOCIATED ANTIGEN"/>
    <property type="match status" value="1"/>
</dbReference>
<dbReference type="InterPro" id="IPR029063">
    <property type="entry name" value="SAM-dependent_MTases_sf"/>
</dbReference>
<comment type="caution">
    <text evidence="1">The sequence shown here is derived from an EMBL/GenBank/DDBJ whole genome shotgun (WGS) entry which is preliminary data.</text>
</comment>
<evidence type="ECO:0008006" key="3">
    <source>
        <dbReference type="Google" id="ProtNLM"/>
    </source>
</evidence>
<reference evidence="1" key="1">
    <citation type="submission" date="2020-11" db="EMBL/GenBank/DDBJ databases">
        <authorList>
            <consortium name="DOE Joint Genome Institute"/>
            <person name="Ahrendt S."/>
            <person name="Riley R."/>
            <person name="Andreopoulos W."/>
            <person name="Labutti K."/>
            <person name="Pangilinan J."/>
            <person name="Ruiz-Duenas F.J."/>
            <person name="Barrasa J.M."/>
            <person name="Sanchez-Garcia M."/>
            <person name="Camarero S."/>
            <person name="Miyauchi S."/>
            <person name="Serrano A."/>
            <person name="Linde D."/>
            <person name="Babiker R."/>
            <person name="Drula E."/>
            <person name="Ayuso-Fernandez I."/>
            <person name="Pacheco R."/>
            <person name="Padilla G."/>
            <person name="Ferreira P."/>
            <person name="Barriuso J."/>
            <person name="Kellner H."/>
            <person name="Castanera R."/>
            <person name="Alfaro M."/>
            <person name="Ramirez L."/>
            <person name="Pisabarro A.G."/>
            <person name="Kuo A."/>
            <person name="Tritt A."/>
            <person name="Lipzen A."/>
            <person name="He G."/>
            <person name="Yan M."/>
            <person name="Ng V."/>
            <person name="Cullen D."/>
            <person name="Martin F."/>
            <person name="Rosso M.-N."/>
            <person name="Henrissat B."/>
            <person name="Hibbett D."/>
            <person name="Martinez A.T."/>
            <person name="Grigoriev I.V."/>
        </authorList>
    </citation>
    <scope>NUCLEOTIDE SEQUENCE</scope>
    <source>
        <strain evidence="1">CIRM-BRFM 674</strain>
    </source>
</reference>
<dbReference type="CDD" id="cd02440">
    <property type="entry name" value="AdoMet_MTases"/>
    <property type="match status" value="1"/>
</dbReference>
<dbReference type="AlphaFoldDB" id="A0A9P5ZCD9"/>
<dbReference type="Proteomes" id="UP000807469">
    <property type="component" value="Unassembled WGS sequence"/>
</dbReference>
<dbReference type="InterPro" id="IPR019410">
    <property type="entry name" value="Methyltransf_16"/>
</dbReference>